<reference evidence="2" key="1">
    <citation type="submission" date="2015-07" db="EMBL/GenBank/DDBJ databases">
        <title>Genome Of Nitrogen-Fixing Cyanobacterium Nostoc piscinale CENA21 From Solimoes/Amazon River Floodplain Sediments And Comparative Genomics To Uncover Biosynthetic Natural Products Potential.</title>
        <authorList>
            <person name="Leao T.F."/>
            <person name="Leao P.N."/>
            <person name="Guimaraes P.I."/>
            <person name="de Melo A.G.C."/>
            <person name="Ramos R.T.J."/>
            <person name="Silva A."/>
            <person name="Fiore M.F."/>
            <person name="Schneider M.P.C."/>
        </authorList>
    </citation>
    <scope>NUCLEOTIDE SEQUENCE [LARGE SCALE GENOMIC DNA]</scope>
    <source>
        <strain evidence="2">CENA21</strain>
    </source>
</reference>
<accession>A0A0M4TYQ2</accession>
<evidence type="ECO:0000313" key="2">
    <source>
        <dbReference type="Proteomes" id="UP000062645"/>
    </source>
</evidence>
<dbReference type="RefSeq" id="WP_062297895.1">
    <property type="nucleotide sequence ID" value="NZ_CP012036.1"/>
</dbReference>
<dbReference type="KEGG" id="npz:ACX27_29860"/>
<dbReference type="EMBL" id="CP012036">
    <property type="protein sequence ID" value="ALF56106.1"/>
    <property type="molecule type" value="Genomic_DNA"/>
</dbReference>
<keyword evidence="2" id="KW-1185">Reference proteome</keyword>
<dbReference type="Pfam" id="PF12974">
    <property type="entry name" value="Phosphonate-bd"/>
    <property type="match status" value="1"/>
</dbReference>
<dbReference type="STRING" id="224013.ACX27_29860"/>
<dbReference type="AlphaFoldDB" id="A0A0M4TYQ2"/>
<dbReference type="PATRIC" id="fig|224013.5.peg.7130"/>
<gene>
    <name evidence="1" type="ORF">ACX27_29860</name>
</gene>
<dbReference type="Proteomes" id="UP000062645">
    <property type="component" value="Chromosome"/>
</dbReference>
<protein>
    <submittedName>
        <fullName evidence="1">Phosphate ABC transporter substrate-binding protein</fullName>
    </submittedName>
</protein>
<dbReference type="PANTHER" id="PTHR35841">
    <property type="entry name" value="PHOSPHONATES-BINDING PERIPLASMIC PROTEIN"/>
    <property type="match status" value="1"/>
</dbReference>
<reference evidence="1 2" key="2">
    <citation type="journal article" date="2016" name="Genome Announc.">
        <title>Draft Genome Sequence of the N2-Fixing Cyanobacterium Nostoc piscinale CENA21, Isolated from the Brazilian Amazon Floodplain.</title>
        <authorList>
            <person name="Leao T."/>
            <person name="Guimaraes P.I."/>
            <person name="de Melo A.G."/>
            <person name="Ramos R.T."/>
            <person name="Leao P.N."/>
            <person name="Silva A."/>
            <person name="Fiore M.F."/>
            <person name="Schneider M.P."/>
        </authorList>
    </citation>
    <scope>NUCLEOTIDE SEQUENCE [LARGE SCALE GENOMIC DNA]</scope>
    <source>
        <strain evidence="1 2">CENA21</strain>
    </source>
</reference>
<proteinExistence type="predicted"/>
<sequence length="275" mass="31122">MNIDKSLQIISYLAPNWLEFYQAIAVYLNRVLEIEFQIQQGECDPLEDPLLLQNKLDLAFICGLPLIRYSQIVPNQLKTLVAPVMQSSRYNNYPVYYADVIVNANSNIQKFTDLAGKTFCYNDLGSNSGYNLVCHRLTQEKYPENFFSKTLQSGSHQCSIRWVVEGLADCAAIDSVVLEQELKDAPELSQHLRVVEVLGPSPMPPLVVAQRLGISLIEQMQLALLQPDAQLQRVMQQFGVKRFAAVKLEDYQILNQIYSVGAARRRHRAVVSLST</sequence>
<dbReference type="OrthoDB" id="9802896at2"/>
<dbReference type="Gene3D" id="3.40.190.10">
    <property type="entry name" value="Periplasmic binding protein-like II"/>
    <property type="match status" value="2"/>
</dbReference>
<name>A0A0M4TYQ2_9NOSO</name>
<dbReference type="SUPFAM" id="SSF53850">
    <property type="entry name" value="Periplasmic binding protein-like II"/>
    <property type="match status" value="1"/>
</dbReference>
<dbReference type="PANTHER" id="PTHR35841:SF1">
    <property type="entry name" value="PHOSPHONATES-BINDING PERIPLASMIC PROTEIN"/>
    <property type="match status" value="1"/>
</dbReference>
<organism evidence="1 2">
    <name type="scientific">Nostoc piscinale CENA21</name>
    <dbReference type="NCBI Taxonomy" id="224013"/>
    <lineage>
        <taxon>Bacteria</taxon>
        <taxon>Bacillati</taxon>
        <taxon>Cyanobacteriota</taxon>
        <taxon>Cyanophyceae</taxon>
        <taxon>Nostocales</taxon>
        <taxon>Nostocaceae</taxon>
        <taxon>Nostoc</taxon>
    </lineage>
</organism>
<evidence type="ECO:0000313" key="1">
    <source>
        <dbReference type="EMBL" id="ALF56106.1"/>
    </source>
</evidence>